<keyword evidence="1" id="KW-0677">Repeat</keyword>
<protein>
    <submittedName>
        <fullName evidence="4">Ankyrin repeat-containing domain protein</fullName>
    </submittedName>
</protein>
<feature type="repeat" description="ANK" evidence="3">
    <location>
        <begin position="105"/>
        <end position="134"/>
    </location>
</feature>
<dbReference type="PROSITE" id="PS50088">
    <property type="entry name" value="ANK_REPEAT"/>
    <property type="match status" value="2"/>
</dbReference>
<evidence type="ECO:0000256" key="3">
    <source>
        <dbReference type="PROSITE-ProRule" id="PRU00023"/>
    </source>
</evidence>
<reference evidence="4" key="1">
    <citation type="journal article" date="2023" name="Mol. Phylogenet. Evol.">
        <title>Genome-scale phylogeny and comparative genomics of the fungal order Sordariales.</title>
        <authorList>
            <person name="Hensen N."/>
            <person name="Bonometti L."/>
            <person name="Westerberg I."/>
            <person name="Brannstrom I.O."/>
            <person name="Guillou S."/>
            <person name="Cros-Aarteil S."/>
            <person name="Calhoun S."/>
            <person name="Haridas S."/>
            <person name="Kuo A."/>
            <person name="Mondo S."/>
            <person name="Pangilinan J."/>
            <person name="Riley R."/>
            <person name="LaButti K."/>
            <person name="Andreopoulos B."/>
            <person name="Lipzen A."/>
            <person name="Chen C."/>
            <person name="Yan M."/>
            <person name="Daum C."/>
            <person name="Ng V."/>
            <person name="Clum A."/>
            <person name="Steindorff A."/>
            <person name="Ohm R.A."/>
            <person name="Martin F."/>
            <person name="Silar P."/>
            <person name="Natvig D.O."/>
            <person name="Lalanne C."/>
            <person name="Gautier V."/>
            <person name="Ament-Velasquez S.L."/>
            <person name="Kruys A."/>
            <person name="Hutchinson M.I."/>
            <person name="Powell A.J."/>
            <person name="Barry K."/>
            <person name="Miller A.N."/>
            <person name="Grigoriev I.V."/>
            <person name="Debuchy R."/>
            <person name="Gladieux P."/>
            <person name="Hiltunen Thoren M."/>
            <person name="Johannesson H."/>
        </authorList>
    </citation>
    <scope>NUCLEOTIDE SEQUENCE</scope>
    <source>
        <strain evidence="4">CBS 118394</strain>
    </source>
</reference>
<reference evidence="4" key="2">
    <citation type="submission" date="2023-06" db="EMBL/GenBank/DDBJ databases">
        <authorList>
            <consortium name="Lawrence Berkeley National Laboratory"/>
            <person name="Haridas S."/>
            <person name="Hensen N."/>
            <person name="Bonometti L."/>
            <person name="Westerberg I."/>
            <person name="Brannstrom I.O."/>
            <person name="Guillou S."/>
            <person name="Cros-Aarteil S."/>
            <person name="Calhoun S."/>
            <person name="Kuo A."/>
            <person name="Mondo S."/>
            <person name="Pangilinan J."/>
            <person name="Riley R."/>
            <person name="Labutti K."/>
            <person name="Andreopoulos B."/>
            <person name="Lipzen A."/>
            <person name="Chen C."/>
            <person name="Yanf M."/>
            <person name="Daum C."/>
            <person name="Ng V."/>
            <person name="Clum A."/>
            <person name="Steindorff A."/>
            <person name="Ohm R."/>
            <person name="Martin F."/>
            <person name="Silar P."/>
            <person name="Natvig D."/>
            <person name="Lalanne C."/>
            <person name="Gautier V."/>
            <person name="Ament-Velasquez S.L."/>
            <person name="Kruys A."/>
            <person name="Hutchinson M.I."/>
            <person name="Powell A.J."/>
            <person name="Barry K."/>
            <person name="Miller A.N."/>
            <person name="Grigoriev I.V."/>
            <person name="Debuchy R."/>
            <person name="Gladieux P."/>
            <person name="Thoren M.H."/>
            <person name="Johannesson H."/>
        </authorList>
    </citation>
    <scope>NUCLEOTIDE SEQUENCE</scope>
    <source>
        <strain evidence="4">CBS 118394</strain>
    </source>
</reference>
<dbReference type="EMBL" id="JAUEDM010000001">
    <property type="protein sequence ID" value="KAK3328728.1"/>
    <property type="molecule type" value="Genomic_DNA"/>
</dbReference>
<keyword evidence="5" id="KW-1185">Reference proteome</keyword>
<name>A0AAE0MEF8_9PEZI</name>
<dbReference type="SMART" id="SM00248">
    <property type="entry name" value="ANK"/>
    <property type="match status" value="6"/>
</dbReference>
<dbReference type="PANTHER" id="PTHR24189:SF50">
    <property type="entry name" value="ANKYRIN REPEAT AND SOCS BOX PROTEIN 2"/>
    <property type="match status" value="1"/>
</dbReference>
<dbReference type="Pfam" id="PF12796">
    <property type="entry name" value="Ank_2"/>
    <property type="match status" value="1"/>
</dbReference>
<dbReference type="SUPFAM" id="SSF48403">
    <property type="entry name" value="Ankyrin repeat"/>
    <property type="match status" value="1"/>
</dbReference>
<evidence type="ECO:0000256" key="2">
    <source>
        <dbReference type="ARBA" id="ARBA00023043"/>
    </source>
</evidence>
<dbReference type="PROSITE" id="PS50297">
    <property type="entry name" value="ANK_REP_REGION"/>
    <property type="match status" value="2"/>
</dbReference>
<dbReference type="Gene3D" id="1.25.40.20">
    <property type="entry name" value="Ankyrin repeat-containing domain"/>
    <property type="match status" value="1"/>
</dbReference>
<dbReference type="AlphaFoldDB" id="A0AAE0MEF8"/>
<dbReference type="PRINTS" id="PR01415">
    <property type="entry name" value="ANKYRIN"/>
</dbReference>
<dbReference type="Proteomes" id="UP001283341">
    <property type="component" value="Unassembled WGS sequence"/>
</dbReference>
<accession>A0AAE0MEF8</accession>
<evidence type="ECO:0000256" key="1">
    <source>
        <dbReference type="ARBA" id="ARBA00022737"/>
    </source>
</evidence>
<dbReference type="InterPro" id="IPR036770">
    <property type="entry name" value="Ankyrin_rpt-contain_sf"/>
</dbReference>
<proteinExistence type="predicted"/>
<organism evidence="4 5">
    <name type="scientific">Apodospora peruviana</name>
    <dbReference type="NCBI Taxonomy" id="516989"/>
    <lineage>
        <taxon>Eukaryota</taxon>
        <taxon>Fungi</taxon>
        <taxon>Dikarya</taxon>
        <taxon>Ascomycota</taxon>
        <taxon>Pezizomycotina</taxon>
        <taxon>Sordariomycetes</taxon>
        <taxon>Sordariomycetidae</taxon>
        <taxon>Sordariales</taxon>
        <taxon>Lasiosphaeriaceae</taxon>
        <taxon>Apodospora</taxon>
    </lineage>
</organism>
<sequence>MAGTVSLLIENGFDCKEHEHDSSSSWRDETTRSPTPLERAVSYGNVEIIRMLISHGADVNSTIGVSTPLLVAVTSQGQEQLQAVQTLLDVQADPDQAIAGVWFCSPLTAAIGMRNIDIVRLLLDNGAEVNPWEDRPLYRAICFHDSSQRDKDIISLLLERGADPNAKGRTEGCRKHPTPLARAVYECHTWVPEDDETMINPLEIVDLLVAYGAEINYVPIMERENIVHRAIHPRQNLAILKHLLNHLGADPNITNSKLPRSRVWTPLHKAMWKKIPANRVALLLQYGASP</sequence>
<dbReference type="InterPro" id="IPR002110">
    <property type="entry name" value="Ankyrin_rpt"/>
</dbReference>
<dbReference type="Pfam" id="PF00023">
    <property type="entry name" value="Ank"/>
    <property type="match status" value="1"/>
</dbReference>
<evidence type="ECO:0000313" key="5">
    <source>
        <dbReference type="Proteomes" id="UP001283341"/>
    </source>
</evidence>
<feature type="non-terminal residue" evidence="4">
    <location>
        <position position="290"/>
    </location>
</feature>
<keyword evidence="2 3" id="KW-0040">ANK repeat</keyword>
<evidence type="ECO:0000313" key="4">
    <source>
        <dbReference type="EMBL" id="KAK3328728.1"/>
    </source>
</evidence>
<dbReference type="InterPro" id="IPR050745">
    <property type="entry name" value="Multifunctional_regulatory"/>
</dbReference>
<gene>
    <name evidence="4" type="ORF">B0H66DRAFT_466734</name>
</gene>
<dbReference type="PANTHER" id="PTHR24189">
    <property type="entry name" value="MYOTROPHIN"/>
    <property type="match status" value="1"/>
</dbReference>
<comment type="caution">
    <text evidence="4">The sequence shown here is derived from an EMBL/GenBank/DDBJ whole genome shotgun (WGS) entry which is preliminary data.</text>
</comment>
<feature type="repeat" description="ANK" evidence="3">
    <location>
        <begin position="32"/>
        <end position="64"/>
    </location>
</feature>